<feature type="transmembrane region" description="Helical" evidence="1">
    <location>
        <begin position="144"/>
        <end position="167"/>
    </location>
</feature>
<sequence length="596" mass="66343">MNPQPPLSPASRAAIVLIALLQGLMLYAVQEAADHGPFQAFATRLCWYTWVLSVPTAVALTLVDLRDRRLWLHAALASALVLAMAGWIGWNLGGTPDDLRQAPLLLPFSVCVAVAVFVALPWWQFRLQHGHWRATYAALFERAWQNGLTLALALGFTGLTWMLLWLWAALFDLVDIHFFRDLFREKAFIALATGMLFGFGVLIGRTQDRAIQVIRQVLFAVARGLLPLLAFIAVIFVVCLPFTGLEPLWRTRSAATVLLTLVLLLIVFSNAVYQHESELPPYPAWLRRLVEASLLTLPVYAALALYAMGLRISQYGVTLERFWALLAALLVFGYAVGYALAAVHRRGRWLQRIEPVNRWMCWVVLGAAVLANTPVLDPIRISLASQVARLQATAPAIKGEDATDLRFGYGRRGAEVLKELQQDPRFRDDPRASTLIANVLSVDARQVRYGNYSDAIKDLKVLQQQLKLAKGSPAPDPDWWQALLARTVNVSSCLEMDEVCVALRRDLDGDGVDEMLLCHEPSWGGAVCRLHTRDGKDWTDAGKIEFPMPSEYRGDPAYDPLLQGNLTIHPARWPQLSLGDGPRLGIEQPPVEDDTP</sequence>
<evidence type="ECO:0000256" key="1">
    <source>
        <dbReference type="SAM" id="Phobius"/>
    </source>
</evidence>
<organism evidence="2 3">
    <name type="scientific">Stenotrophomonas rhizophila</name>
    <dbReference type="NCBI Taxonomy" id="216778"/>
    <lineage>
        <taxon>Bacteria</taxon>
        <taxon>Pseudomonadati</taxon>
        <taxon>Pseudomonadota</taxon>
        <taxon>Gammaproteobacteria</taxon>
        <taxon>Lysobacterales</taxon>
        <taxon>Lysobacteraceae</taxon>
        <taxon>Stenotrophomonas</taxon>
    </lineage>
</organism>
<protein>
    <submittedName>
        <fullName evidence="2">Membrane protein YdbS with pleckstrin-like domain</fullName>
    </submittedName>
</protein>
<dbReference type="Proteomes" id="UP001226084">
    <property type="component" value="Unassembled WGS sequence"/>
</dbReference>
<comment type="caution">
    <text evidence="2">The sequence shown here is derived from an EMBL/GenBank/DDBJ whole genome shotgun (WGS) entry which is preliminary data.</text>
</comment>
<dbReference type="Pfam" id="PF13687">
    <property type="entry name" value="DUF4153"/>
    <property type="match status" value="1"/>
</dbReference>
<dbReference type="RefSeq" id="WP_307107349.1">
    <property type="nucleotide sequence ID" value="NZ_JAUTAS010000001.1"/>
</dbReference>
<feature type="transmembrane region" description="Helical" evidence="1">
    <location>
        <begin position="187"/>
        <end position="205"/>
    </location>
</feature>
<feature type="transmembrane region" description="Helical" evidence="1">
    <location>
        <begin position="285"/>
        <end position="310"/>
    </location>
</feature>
<feature type="transmembrane region" description="Helical" evidence="1">
    <location>
        <begin position="255"/>
        <end position="273"/>
    </location>
</feature>
<dbReference type="EMBL" id="JAUTAS010000001">
    <property type="protein sequence ID" value="MDQ1109545.1"/>
    <property type="molecule type" value="Genomic_DNA"/>
</dbReference>
<feature type="transmembrane region" description="Helical" evidence="1">
    <location>
        <begin position="70"/>
        <end position="90"/>
    </location>
</feature>
<reference evidence="2" key="1">
    <citation type="submission" date="2023-07" db="EMBL/GenBank/DDBJ databases">
        <title>Functional and genomic diversity of the sorghum phyllosphere microbiome.</title>
        <authorList>
            <person name="Shade A."/>
        </authorList>
    </citation>
    <scope>NUCLEOTIDE SEQUENCE</scope>
    <source>
        <strain evidence="2">SORGH_AS_0457</strain>
    </source>
</reference>
<feature type="transmembrane region" description="Helical" evidence="1">
    <location>
        <begin position="12"/>
        <end position="29"/>
    </location>
</feature>
<keyword evidence="1" id="KW-0812">Transmembrane</keyword>
<name>A0AAP5AL74_9GAMM</name>
<feature type="transmembrane region" description="Helical" evidence="1">
    <location>
        <begin position="102"/>
        <end position="123"/>
    </location>
</feature>
<evidence type="ECO:0000313" key="3">
    <source>
        <dbReference type="Proteomes" id="UP001226084"/>
    </source>
</evidence>
<dbReference type="InterPro" id="IPR025291">
    <property type="entry name" value="DUF4153"/>
</dbReference>
<keyword evidence="1" id="KW-0472">Membrane</keyword>
<proteinExistence type="predicted"/>
<dbReference type="AlphaFoldDB" id="A0AAP5AL74"/>
<feature type="transmembrane region" description="Helical" evidence="1">
    <location>
        <begin position="322"/>
        <end position="344"/>
    </location>
</feature>
<accession>A0AAP5AL74</accession>
<feature type="transmembrane region" description="Helical" evidence="1">
    <location>
        <begin position="217"/>
        <end position="243"/>
    </location>
</feature>
<feature type="transmembrane region" description="Helical" evidence="1">
    <location>
        <begin position="41"/>
        <end position="63"/>
    </location>
</feature>
<keyword evidence="1" id="KW-1133">Transmembrane helix</keyword>
<gene>
    <name evidence="2" type="ORF">QE424_002704</name>
</gene>
<feature type="transmembrane region" description="Helical" evidence="1">
    <location>
        <begin position="356"/>
        <end position="376"/>
    </location>
</feature>
<evidence type="ECO:0000313" key="2">
    <source>
        <dbReference type="EMBL" id="MDQ1109545.1"/>
    </source>
</evidence>